<sequence>MAADQLFQPNGVPYQIEEGERQSPLEGPQPLRCLGCALGPSATDPAFRHHASSNCVDLQREYDYPEGYRDWLPGLAVLSVMCLAGYLIITYTNRSVSSLSDLAWGLRMLGVGFGIIFGLVHLLHCCFHSPSAPAPLSRTELYHLVGRTTCTFWSVVLLLGFLCLDMARAPEGLAFIHGALYLFQSLASILVLTPSWLLGNCLTKEPIKAGLLVSMFWCGALFSAGTSGEFNTRLLYFWRDWDPACHAKSPLGPTWPYDDPSTSCVAKALVEWILTPGIVEESMKLLVLLRLVPSLEDAMRSLWLTRCPRMSTFQCLPCCGWFLKLAASPVVVVLCGMSSVGAGFSTRENVSYIGRIKGQVESTRNLLPAVGRLIAAVLHISLTGTCAFFLAVSLFKGKAYRWAKYLGWALMVVAHGSFDAFLTFNQAVPLHECYFRATCDQTTRKCTIDKKGMLAGCRCSSGVDPETRRCKGRKANGNTSELTLSTDFTDLAKAEDFWELAADRRWGADCNQLPENSYICGAVYVSWFPIWPAPILGLLIIITFTLLGCCATPRLERSFQSSAGSEELCHVISPKLHANISERSVAEVVGFIGLIMKERGDLLEACRLYQKSVLMASDHGSLCLNLMHTYSLRRDDLRAVAWGKRFMQKQQLFAPVLAALDGKSVSDDAKIFGVKDFAAENEFHDALAIGLVTFKLLFLAQPRGFESKGEPSWLKRLKTMEIESHIVGPGVLSLMEDTWRRRSEMDASMLVGAQKHNQVLKRLCGVLEKCCQGHDLHLTPVRNENAYFRCIKDILARESSEAVPKAPTNFKPMFVVGDSHVLSMAWQFVDFDDQHFILIPLLVTGVKLWHLREESKFFTVFSFWDKLQIIPIETPVMFLLGEIDCREGVLTTVQKGKYTSFDDALRTIVNVYLDVLVQVRRKLTSNRIFVHPVPSVLPETRFLTMAMNNLLDSDWSQNSMNKARVKLLKIQSIFDSPVPEDADITTLSKLQLLPDLRLDGIHLSPSYVKSHLAPAMQQAWS</sequence>
<keyword evidence="1" id="KW-0472">Membrane</keyword>
<feature type="transmembrane region" description="Helical" evidence="1">
    <location>
        <begin position="179"/>
        <end position="197"/>
    </location>
</feature>
<feature type="transmembrane region" description="Helical" evidence="1">
    <location>
        <begin position="71"/>
        <end position="92"/>
    </location>
</feature>
<keyword evidence="1" id="KW-1133">Transmembrane helix</keyword>
<reference evidence="2 3" key="1">
    <citation type="submission" date="2024-02" db="EMBL/GenBank/DDBJ databases">
        <authorList>
            <person name="Chen Y."/>
            <person name="Shah S."/>
            <person name="Dougan E. K."/>
            <person name="Thang M."/>
            <person name="Chan C."/>
        </authorList>
    </citation>
    <scope>NUCLEOTIDE SEQUENCE [LARGE SCALE GENOMIC DNA]</scope>
</reference>
<dbReference type="Proteomes" id="UP001642484">
    <property type="component" value="Unassembled WGS sequence"/>
</dbReference>
<dbReference type="EMBL" id="CAXAMN010025428">
    <property type="protein sequence ID" value="CAK9095083.1"/>
    <property type="molecule type" value="Genomic_DNA"/>
</dbReference>
<accession>A0ABP0R474</accession>
<feature type="transmembrane region" description="Helical" evidence="1">
    <location>
        <begin position="144"/>
        <end position="167"/>
    </location>
</feature>
<keyword evidence="3" id="KW-1185">Reference proteome</keyword>
<feature type="transmembrane region" description="Helical" evidence="1">
    <location>
        <begin position="531"/>
        <end position="551"/>
    </location>
</feature>
<gene>
    <name evidence="2" type="ORF">CCMP2556_LOCUS45310</name>
</gene>
<comment type="caution">
    <text evidence="2">The sequence shown here is derived from an EMBL/GenBank/DDBJ whole genome shotgun (WGS) entry which is preliminary data.</text>
</comment>
<organism evidence="2 3">
    <name type="scientific">Durusdinium trenchii</name>
    <dbReference type="NCBI Taxonomy" id="1381693"/>
    <lineage>
        <taxon>Eukaryota</taxon>
        <taxon>Sar</taxon>
        <taxon>Alveolata</taxon>
        <taxon>Dinophyceae</taxon>
        <taxon>Suessiales</taxon>
        <taxon>Symbiodiniaceae</taxon>
        <taxon>Durusdinium</taxon>
    </lineage>
</organism>
<evidence type="ECO:0000313" key="2">
    <source>
        <dbReference type="EMBL" id="CAK9095083.1"/>
    </source>
</evidence>
<feature type="transmembrane region" description="Helical" evidence="1">
    <location>
        <begin position="104"/>
        <end position="124"/>
    </location>
</feature>
<protein>
    <submittedName>
        <fullName evidence="2">Uncharacterized protein</fullName>
    </submittedName>
</protein>
<dbReference type="InterPro" id="IPR026898">
    <property type="entry name" value="PrsW"/>
</dbReference>
<proteinExistence type="predicted"/>
<feature type="transmembrane region" description="Helical" evidence="1">
    <location>
        <begin position="209"/>
        <end position="230"/>
    </location>
</feature>
<feature type="transmembrane region" description="Helical" evidence="1">
    <location>
        <begin position="321"/>
        <end position="344"/>
    </location>
</feature>
<evidence type="ECO:0000256" key="1">
    <source>
        <dbReference type="SAM" id="Phobius"/>
    </source>
</evidence>
<keyword evidence="1" id="KW-0812">Transmembrane</keyword>
<feature type="transmembrane region" description="Helical" evidence="1">
    <location>
        <begin position="373"/>
        <end position="393"/>
    </location>
</feature>
<dbReference type="Pfam" id="PF13367">
    <property type="entry name" value="PrsW-protease"/>
    <property type="match status" value="1"/>
</dbReference>
<evidence type="ECO:0000313" key="3">
    <source>
        <dbReference type="Proteomes" id="UP001642484"/>
    </source>
</evidence>
<name>A0ABP0R474_9DINO</name>